<evidence type="ECO:0000313" key="1">
    <source>
        <dbReference type="EMBL" id="CAA9395550.1"/>
    </source>
</evidence>
<sequence length="43" mass="4899">ACWRRPPMRPPYGVRCRCPPDLVGRDALHPFCPPRGSAHDEPM</sequence>
<accession>A0A6J4NUI9</accession>
<reference evidence="1" key="1">
    <citation type="submission" date="2020-02" db="EMBL/GenBank/DDBJ databases">
        <authorList>
            <person name="Meier V. D."/>
        </authorList>
    </citation>
    <scope>NUCLEOTIDE SEQUENCE</scope>
    <source>
        <strain evidence="1">AVDCRST_MAG32</strain>
    </source>
</reference>
<gene>
    <name evidence="1" type="ORF">AVDCRST_MAG32-2603</name>
</gene>
<feature type="non-terminal residue" evidence="1">
    <location>
        <position position="43"/>
    </location>
</feature>
<organism evidence="1">
    <name type="scientific">uncultured Nocardioides sp</name>
    <dbReference type="NCBI Taxonomy" id="198441"/>
    <lineage>
        <taxon>Bacteria</taxon>
        <taxon>Bacillati</taxon>
        <taxon>Actinomycetota</taxon>
        <taxon>Actinomycetes</taxon>
        <taxon>Propionibacteriales</taxon>
        <taxon>Nocardioidaceae</taxon>
        <taxon>Nocardioides</taxon>
        <taxon>environmental samples</taxon>
    </lineage>
</organism>
<name>A0A6J4NUI9_9ACTN</name>
<proteinExistence type="predicted"/>
<dbReference type="AlphaFoldDB" id="A0A6J4NUI9"/>
<feature type="non-terminal residue" evidence="1">
    <location>
        <position position="1"/>
    </location>
</feature>
<protein>
    <submittedName>
        <fullName evidence="1">Uncharacterized protein</fullName>
    </submittedName>
</protein>
<dbReference type="EMBL" id="CADCUM010000102">
    <property type="protein sequence ID" value="CAA9395550.1"/>
    <property type="molecule type" value="Genomic_DNA"/>
</dbReference>